<reference evidence="2 3" key="1">
    <citation type="journal article" date="2008" name="J. Biotechnol.">
        <title>The genome of Xanthomonas campestris pv. campestris B100 and its use for the reconstruction of metabolic pathways involved in xanthan biosynthesis.</title>
        <authorList>
            <person name="Vorholter F.J."/>
            <person name="Schneiker S."/>
            <person name="Goesmann A."/>
            <person name="Krause L."/>
            <person name="Bekel T."/>
            <person name="Kaiser O."/>
            <person name="Linke B."/>
            <person name="Patschkowski T."/>
            <person name="Ruckert C."/>
            <person name="Schmid J."/>
            <person name="Sidhu V.K."/>
            <person name="Sieber V."/>
            <person name="Tauch A."/>
            <person name="Watt S.A."/>
            <person name="Weisshaar B."/>
            <person name="Becker A."/>
            <person name="Niehaus K."/>
            <person name="Puhler A."/>
        </authorList>
    </citation>
    <scope>NUCLEOTIDE SEQUENCE [LARGE SCALE GENOMIC DNA]</scope>
    <source>
        <strain evidence="2 3">B100</strain>
    </source>
</reference>
<dbReference type="KEGG" id="xca:xcc-b100_3807"/>
<dbReference type="Pfam" id="PF11101">
    <property type="entry name" value="DUF2884"/>
    <property type="match status" value="1"/>
</dbReference>
<feature type="signal peptide" evidence="1">
    <location>
        <begin position="1"/>
        <end position="26"/>
    </location>
</feature>
<evidence type="ECO:0000256" key="1">
    <source>
        <dbReference type="SAM" id="SignalP"/>
    </source>
</evidence>
<accession>B0RWD5</accession>
<feature type="chain" id="PRO_5002755039" evidence="1">
    <location>
        <begin position="27"/>
        <end position="252"/>
    </location>
</feature>
<dbReference type="HOGENOM" id="CLU_096502_0_0_6"/>
<dbReference type="Proteomes" id="UP000001188">
    <property type="component" value="Chromosome"/>
</dbReference>
<sequence>MAITYRTTFAIALAACLAAASGVASADELHCEVNTDYDLTLNPRSLILIRDSGTPQRLVMRKGALFVDDRWVTLSDDDRNRLVQFEQQTRAVVPLAQEVGREAADIAITALGEVAAGFSRDPSATRTQLASVRDKVDLRLKQSFGKSQLTPVDIDDEIGTLVAEMLPQLIGDVVASTVQAAMTGNGTQLRSLDGLEQRIERLVEPQARALRPRAQQLCTRMEALDALDNALAYRLPSGAPLQLLQVDRRPAK</sequence>
<gene>
    <name evidence="2" type="ORF">XCCB100_3807</name>
</gene>
<evidence type="ECO:0000313" key="2">
    <source>
        <dbReference type="EMBL" id="CAP53174.1"/>
    </source>
</evidence>
<dbReference type="AlphaFoldDB" id="B0RWD5"/>
<proteinExistence type="predicted"/>
<organism evidence="2 3">
    <name type="scientific">Xanthomonas campestris pv. campestris (strain B100)</name>
    <dbReference type="NCBI Taxonomy" id="509169"/>
    <lineage>
        <taxon>Bacteria</taxon>
        <taxon>Pseudomonadati</taxon>
        <taxon>Pseudomonadota</taxon>
        <taxon>Gammaproteobacteria</taxon>
        <taxon>Lysobacterales</taxon>
        <taxon>Lysobacteraceae</taxon>
        <taxon>Xanthomonas</taxon>
    </lineage>
</organism>
<dbReference type="InterPro" id="IPR021307">
    <property type="entry name" value="DUF2884"/>
</dbReference>
<protein>
    <submittedName>
        <fullName evidence="2">Exported protein</fullName>
    </submittedName>
</protein>
<dbReference type="EMBL" id="AM920689">
    <property type="protein sequence ID" value="CAP53174.1"/>
    <property type="molecule type" value="Genomic_DNA"/>
</dbReference>
<evidence type="ECO:0000313" key="3">
    <source>
        <dbReference type="Proteomes" id="UP000001188"/>
    </source>
</evidence>
<keyword evidence="1" id="KW-0732">Signal</keyword>
<name>B0RWD5_XANCB</name>